<dbReference type="Pfam" id="PF08327">
    <property type="entry name" value="AHSA1"/>
    <property type="match status" value="1"/>
</dbReference>
<gene>
    <name evidence="3" type="ORF">DWU99_19720</name>
</gene>
<accession>A0A370WWB7</accession>
<proteinExistence type="inferred from homology"/>
<dbReference type="OrthoDB" id="9800600at2"/>
<dbReference type="Proteomes" id="UP000255334">
    <property type="component" value="Unassembled WGS sequence"/>
</dbReference>
<dbReference type="InterPro" id="IPR023393">
    <property type="entry name" value="START-like_dom_sf"/>
</dbReference>
<dbReference type="AlphaFoldDB" id="A0A370WWB7"/>
<evidence type="ECO:0000259" key="2">
    <source>
        <dbReference type="Pfam" id="PF08327"/>
    </source>
</evidence>
<evidence type="ECO:0000313" key="3">
    <source>
        <dbReference type="EMBL" id="RDS80351.1"/>
    </source>
</evidence>
<keyword evidence="3" id="KW-0489">Methyltransferase</keyword>
<name>A0A370WWB7_9GAMM</name>
<evidence type="ECO:0000256" key="1">
    <source>
        <dbReference type="ARBA" id="ARBA00006817"/>
    </source>
</evidence>
<evidence type="ECO:0000313" key="4">
    <source>
        <dbReference type="Proteomes" id="UP000255334"/>
    </source>
</evidence>
<keyword evidence="4" id="KW-1185">Reference proteome</keyword>
<dbReference type="RefSeq" id="WP_115479805.1">
    <property type="nucleotide sequence ID" value="NZ_QRBF01000010.1"/>
</dbReference>
<reference evidence="3 4" key="1">
    <citation type="submission" date="2018-07" db="EMBL/GenBank/DDBJ databases">
        <title>Dyella monticola sp. nov. and Dyella psychrodurans sp. nov. isolated from monsoon evergreen broad-leaved forest soil of Dinghu Mountain, China.</title>
        <authorList>
            <person name="Gao Z."/>
            <person name="Qiu L."/>
        </authorList>
    </citation>
    <scope>NUCLEOTIDE SEQUENCE [LARGE SCALE GENOMIC DNA]</scope>
    <source>
        <strain evidence="3 4">4MSK11</strain>
    </source>
</reference>
<dbReference type="SUPFAM" id="SSF55961">
    <property type="entry name" value="Bet v1-like"/>
    <property type="match status" value="1"/>
</dbReference>
<dbReference type="Gene3D" id="3.30.530.20">
    <property type="match status" value="1"/>
</dbReference>
<dbReference type="InterPro" id="IPR013538">
    <property type="entry name" value="ASHA1/2-like_C"/>
</dbReference>
<organism evidence="3 4">
    <name type="scientific">Dyella psychrodurans</name>
    <dbReference type="NCBI Taxonomy" id="1927960"/>
    <lineage>
        <taxon>Bacteria</taxon>
        <taxon>Pseudomonadati</taxon>
        <taxon>Pseudomonadota</taxon>
        <taxon>Gammaproteobacteria</taxon>
        <taxon>Lysobacterales</taxon>
        <taxon>Rhodanobacteraceae</taxon>
        <taxon>Dyella</taxon>
    </lineage>
</organism>
<comment type="caution">
    <text evidence="3">The sequence shown here is derived from an EMBL/GenBank/DDBJ whole genome shotgun (WGS) entry which is preliminary data.</text>
</comment>
<protein>
    <submittedName>
        <fullName evidence="3">Vanillate O-demethylase oxidoreductase VanB</fullName>
    </submittedName>
</protein>
<dbReference type="GO" id="GO:0008168">
    <property type="term" value="F:methyltransferase activity"/>
    <property type="evidence" value="ECO:0007669"/>
    <property type="project" value="UniProtKB-KW"/>
</dbReference>
<comment type="similarity">
    <text evidence="1">Belongs to the AHA1 family.</text>
</comment>
<keyword evidence="3" id="KW-0808">Transferase</keyword>
<dbReference type="CDD" id="cd08898">
    <property type="entry name" value="SRPBCC_CalC_Aha1-like_5"/>
    <property type="match status" value="1"/>
</dbReference>
<sequence>MNTSTDRIERQIHIKAPRSKVWSSLADAESFGNWFGVALKGKRFVAGEPIEGNITYPGYEHVVWKVVVERIEPERLLSFRWHPYAVDPHVDYSHEPTTLVSFELEETRDGTLLRLVESGFDQIPTHRRLEAFRMNSQGWDAQMKNIDAYVASH</sequence>
<dbReference type="GO" id="GO:0032259">
    <property type="term" value="P:methylation"/>
    <property type="evidence" value="ECO:0007669"/>
    <property type="project" value="UniProtKB-KW"/>
</dbReference>
<dbReference type="EMBL" id="QRBF01000010">
    <property type="protein sequence ID" value="RDS80351.1"/>
    <property type="molecule type" value="Genomic_DNA"/>
</dbReference>
<feature type="domain" description="Activator of Hsp90 ATPase homologue 1/2-like C-terminal" evidence="2">
    <location>
        <begin position="15"/>
        <end position="150"/>
    </location>
</feature>